<organism evidence="5 6">
    <name type="scientific">Bursaphelenchus okinawaensis</name>
    <dbReference type="NCBI Taxonomy" id="465554"/>
    <lineage>
        <taxon>Eukaryota</taxon>
        <taxon>Metazoa</taxon>
        <taxon>Ecdysozoa</taxon>
        <taxon>Nematoda</taxon>
        <taxon>Chromadorea</taxon>
        <taxon>Rhabditida</taxon>
        <taxon>Tylenchina</taxon>
        <taxon>Tylenchomorpha</taxon>
        <taxon>Aphelenchoidea</taxon>
        <taxon>Aphelenchoididae</taxon>
        <taxon>Bursaphelenchus</taxon>
    </lineage>
</organism>
<dbReference type="GO" id="GO:0005737">
    <property type="term" value="C:cytoplasm"/>
    <property type="evidence" value="ECO:0007669"/>
    <property type="project" value="TreeGrafter"/>
</dbReference>
<dbReference type="InterPro" id="IPR040079">
    <property type="entry name" value="Glutathione_S-Trfase"/>
</dbReference>
<dbReference type="OrthoDB" id="5809458at2759"/>
<dbReference type="SFLD" id="SFLDG01180">
    <property type="entry name" value="SUF1"/>
    <property type="match status" value="1"/>
</dbReference>
<dbReference type="SFLD" id="SFLDG01200">
    <property type="entry name" value="SUF1.1"/>
    <property type="match status" value="1"/>
</dbReference>
<evidence type="ECO:0000313" key="5">
    <source>
        <dbReference type="EMBL" id="CAD5218327.1"/>
    </source>
</evidence>
<dbReference type="EMBL" id="CAJFDH010000004">
    <property type="protein sequence ID" value="CAD5218327.1"/>
    <property type="molecule type" value="Genomic_DNA"/>
</dbReference>
<keyword evidence="2" id="KW-1133">Transmembrane helix</keyword>
<dbReference type="InterPro" id="IPR033468">
    <property type="entry name" value="Metaxin_GST"/>
</dbReference>
<proteinExistence type="inferred from homology"/>
<dbReference type="SUPFAM" id="SSF52833">
    <property type="entry name" value="Thioredoxin-like"/>
    <property type="match status" value="1"/>
</dbReference>
<dbReference type="InterPro" id="IPR036249">
    <property type="entry name" value="Thioredoxin-like_sf"/>
</dbReference>
<comment type="similarity">
    <text evidence="1">Belongs to the FAX family.</text>
</comment>
<evidence type="ECO:0000313" key="6">
    <source>
        <dbReference type="Proteomes" id="UP000614601"/>
    </source>
</evidence>
<evidence type="ECO:0000256" key="1">
    <source>
        <dbReference type="ARBA" id="ARBA00006475"/>
    </source>
</evidence>
<sequence length="288" mass="33478">MDTLTIVLLASLITLIVLLILRFLHDYCGKSAHRDDLSMKLVVPNFEKNTVYLIKFADNDYCINASPFCVKLEYFLRYHQINYVPIEAKFLALSSEGKKPFIEYNGVHYPDSDVIINFLIKEHNLKYNLTADQKAISHLVQRTCDKSIYILNLYSKLEENMPLFARTIKGNAKTPSWHLVYMQRLIYYSLWTRVKSDGTGYHKKEEVVELLQQDLEALERILGGSTYITGDTVSPGDFSLFAHLICGYHLPYEIPIKEIVDLKCPKLQSYMLRIHFRYFGDYPLKEPV</sequence>
<evidence type="ECO:0000259" key="3">
    <source>
        <dbReference type="Pfam" id="PF17171"/>
    </source>
</evidence>
<keyword evidence="6" id="KW-1185">Reference proteome</keyword>
<accession>A0A811KRQ4</accession>
<evidence type="ECO:0008006" key="7">
    <source>
        <dbReference type="Google" id="ProtNLM"/>
    </source>
</evidence>
<feature type="domain" description="Thioredoxin-like fold" evidence="4">
    <location>
        <begin position="67"/>
        <end position="156"/>
    </location>
</feature>
<reference evidence="5" key="1">
    <citation type="submission" date="2020-09" db="EMBL/GenBank/DDBJ databases">
        <authorList>
            <person name="Kikuchi T."/>
        </authorList>
    </citation>
    <scope>NUCLEOTIDE SEQUENCE</scope>
    <source>
        <strain evidence="5">SH1</strain>
    </source>
</reference>
<dbReference type="Pfam" id="PF17172">
    <property type="entry name" value="GST_N_4"/>
    <property type="match status" value="1"/>
</dbReference>
<dbReference type="EMBL" id="CAJFCW020000004">
    <property type="protein sequence ID" value="CAG9110037.1"/>
    <property type="molecule type" value="Genomic_DNA"/>
</dbReference>
<evidence type="ECO:0000259" key="4">
    <source>
        <dbReference type="Pfam" id="PF17172"/>
    </source>
</evidence>
<dbReference type="SUPFAM" id="SSF47616">
    <property type="entry name" value="GST C-terminal domain-like"/>
    <property type="match status" value="1"/>
</dbReference>
<dbReference type="InterPro" id="IPR036282">
    <property type="entry name" value="Glutathione-S-Trfase_C_sf"/>
</dbReference>
<name>A0A811KRQ4_9BILA</name>
<dbReference type="AlphaFoldDB" id="A0A811KRQ4"/>
<dbReference type="PANTHER" id="PTHR12289">
    <property type="entry name" value="METAXIN RELATED"/>
    <property type="match status" value="1"/>
</dbReference>
<dbReference type="InterPro" id="IPR050931">
    <property type="entry name" value="Mito_Protein_Transport_Metaxin"/>
</dbReference>
<feature type="domain" description="Metaxin glutathione S-transferase" evidence="3">
    <location>
        <begin position="212"/>
        <end position="274"/>
    </location>
</feature>
<comment type="caution">
    <text evidence="5">The sequence shown here is derived from an EMBL/GenBank/DDBJ whole genome shotgun (WGS) entry which is preliminary data.</text>
</comment>
<dbReference type="Gene3D" id="1.20.1050.10">
    <property type="match status" value="1"/>
</dbReference>
<gene>
    <name evidence="5" type="ORF">BOKJ2_LOCUS7537</name>
</gene>
<dbReference type="PANTHER" id="PTHR12289:SF41">
    <property type="entry name" value="FAILED AXON CONNECTIONS-RELATED"/>
    <property type="match status" value="1"/>
</dbReference>
<keyword evidence="2" id="KW-0472">Membrane</keyword>
<protein>
    <recommendedName>
        <fullName evidence="7">GST C-terminal domain-containing protein</fullName>
    </recommendedName>
</protein>
<dbReference type="Pfam" id="PF17171">
    <property type="entry name" value="GST_C_6"/>
    <property type="match status" value="1"/>
</dbReference>
<evidence type="ECO:0000256" key="2">
    <source>
        <dbReference type="SAM" id="Phobius"/>
    </source>
</evidence>
<keyword evidence="2" id="KW-0812">Transmembrane</keyword>
<dbReference type="Proteomes" id="UP000783686">
    <property type="component" value="Unassembled WGS sequence"/>
</dbReference>
<dbReference type="SFLD" id="SFLDS00019">
    <property type="entry name" value="Glutathione_Transferase_(cytos"/>
    <property type="match status" value="1"/>
</dbReference>
<dbReference type="InterPro" id="IPR026928">
    <property type="entry name" value="FAX/IsoI-like"/>
</dbReference>
<dbReference type="Proteomes" id="UP000614601">
    <property type="component" value="Unassembled WGS sequence"/>
</dbReference>
<feature type="transmembrane region" description="Helical" evidence="2">
    <location>
        <begin position="6"/>
        <end position="24"/>
    </location>
</feature>
<dbReference type="InterPro" id="IPR012336">
    <property type="entry name" value="Thioredoxin-like_fold"/>
</dbReference>